<dbReference type="InterPro" id="IPR000835">
    <property type="entry name" value="HTH_MarR-typ"/>
</dbReference>
<dbReference type="InterPro" id="IPR039422">
    <property type="entry name" value="MarR/SlyA-like"/>
</dbReference>
<dbReference type="InterPro" id="IPR036390">
    <property type="entry name" value="WH_DNA-bd_sf"/>
</dbReference>
<dbReference type="SMART" id="SM00347">
    <property type="entry name" value="HTH_MARR"/>
    <property type="match status" value="1"/>
</dbReference>
<dbReference type="PROSITE" id="PS50995">
    <property type="entry name" value="HTH_MARR_2"/>
    <property type="match status" value="1"/>
</dbReference>
<protein>
    <submittedName>
        <fullName evidence="2">MarR family transcriptional regulator</fullName>
    </submittedName>
</protein>
<dbReference type="InterPro" id="IPR036388">
    <property type="entry name" value="WH-like_DNA-bd_sf"/>
</dbReference>
<dbReference type="PANTHER" id="PTHR33164">
    <property type="entry name" value="TRANSCRIPTIONAL REGULATOR, MARR FAMILY"/>
    <property type="match status" value="1"/>
</dbReference>
<evidence type="ECO:0000313" key="2">
    <source>
        <dbReference type="EMBL" id="MDV7133063.1"/>
    </source>
</evidence>
<keyword evidence="3" id="KW-1185">Reference proteome</keyword>
<dbReference type="EMBL" id="JAWLUM010000001">
    <property type="protein sequence ID" value="MDV7133063.1"/>
    <property type="molecule type" value="Genomic_DNA"/>
</dbReference>
<dbReference type="Gene3D" id="1.10.10.10">
    <property type="entry name" value="Winged helix-like DNA-binding domain superfamily/Winged helix DNA-binding domain"/>
    <property type="match status" value="1"/>
</dbReference>
<evidence type="ECO:0000259" key="1">
    <source>
        <dbReference type="PROSITE" id="PS50995"/>
    </source>
</evidence>
<gene>
    <name evidence="2" type="ORF">R4198_05090</name>
</gene>
<evidence type="ECO:0000313" key="3">
    <source>
        <dbReference type="Proteomes" id="UP001185792"/>
    </source>
</evidence>
<dbReference type="RefSeq" id="WP_317712329.1">
    <property type="nucleotide sequence ID" value="NZ_JAWLUM010000001.1"/>
</dbReference>
<sequence length="165" mass="18190">MVDETLRSQTVRAWKEHRPDLDTSAMEIVALINAITAALDRAVEQAYEGSGLTSADMGLLVPLRYSVESVTAARLAERLSMSRAGVSKTLTRLEKRGILERRPHPTDRRSATVQLTKHGSKLVDELFPRELHAHGELLSNLGLDRDRIVESLTTLTATVHNARGG</sequence>
<feature type="domain" description="HTH marR-type" evidence="1">
    <location>
        <begin position="25"/>
        <end position="161"/>
    </location>
</feature>
<name>A0ABU4EP84_WILMA</name>
<reference evidence="2 3" key="1">
    <citation type="submission" date="2023-10" db="EMBL/GenBank/DDBJ databases">
        <title>Development of a sustainable strategy for remediation of hydrocarbon-contaminated territories based on the waste exchange concept.</title>
        <authorList>
            <person name="Krivoruchko A."/>
        </authorList>
    </citation>
    <scope>NUCLEOTIDE SEQUENCE [LARGE SCALE GENOMIC DNA]</scope>
    <source>
        <strain evidence="2 3">IEGM 1236</strain>
    </source>
</reference>
<organism evidence="2 3">
    <name type="scientific">Williamsia marianensis</name>
    <dbReference type="NCBI Taxonomy" id="85044"/>
    <lineage>
        <taxon>Bacteria</taxon>
        <taxon>Bacillati</taxon>
        <taxon>Actinomycetota</taxon>
        <taxon>Actinomycetes</taxon>
        <taxon>Mycobacteriales</taxon>
        <taxon>Nocardiaceae</taxon>
        <taxon>Williamsia</taxon>
    </lineage>
</organism>
<dbReference type="PRINTS" id="PR00598">
    <property type="entry name" value="HTHMARR"/>
</dbReference>
<comment type="caution">
    <text evidence="2">The sequence shown here is derived from an EMBL/GenBank/DDBJ whole genome shotgun (WGS) entry which is preliminary data.</text>
</comment>
<accession>A0ABU4EP84</accession>
<dbReference type="PANTHER" id="PTHR33164:SF104">
    <property type="entry name" value="TRANSCRIPTIONAL REGULATORY PROTEIN"/>
    <property type="match status" value="1"/>
</dbReference>
<proteinExistence type="predicted"/>
<dbReference type="SUPFAM" id="SSF46785">
    <property type="entry name" value="Winged helix' DNA-binding domain"/>
    <property type="match status" value="1"/>
</dbReference>
<dbReference type="Pfam" id="PF12802">
    <property type="entry name" value="MarR_2"/>
    <property type="match status" value="1"/>
</dbReference>
<dbReference type="Proteomes" id="UP001185792">
    <property type="component" value="Unassembled WGS sequence"/>
</dbReference>